<organism evidence="1">
    <name type="scientific">Anguilla anguilla</name>
    <name type="common">European freshwater eel</name>
    <name type="synonym">Muraena anguilla</name>
    <dbReference type="NCBI Taxonomy" id="7936"/>
    <lineage>
        <taxon>Eukaryota</taxon>
        <taxon>Metazoa</taxon>
        <taxon>Chordata</taxon>
        <taxon>Craniata</taxon>
        <taxon>Vertebrata</taxon>
        <taxon>Euteleostomi</taxon>
        <taxon>Actinopterygii</taxon>
        <taxon>Neopterygii</taxon>
        <taxon>Teleostei</taxon>
        <taxon>Anguilliformes</taxon>
        <taxon>Anguillidae</taxon>
        <taxon>Anguilla</taxon>
    </lineage>
</organism>
<evidence type="ECO:0000313" key="1">
    <source>
        <dbReference type="EMBL" id="JAH74206.1"/>
    </source>
</evidence>
<sequence length="34" mass="3687">MKIECSEGNWMTASSLSLRIVTTTREDSAGEILG</sequence>
<proteinExistence type="predicted"/>
<dbReference type="EMBL" id="GBXM01034371">
    <property type="protein sequence ID" value="JAH74206.1"/>
    <property type="molecule type" value="Transcribed_RNA"/>
</dbReference>
<protein>
    <submittedName>
        <fullName evidence="1">Uncharacterized protein</fullName>
    </submittedName>
</protein>
<dbReference type="AlphaFoldDB" id="A0A0E9V863"/>
<accession>A0A0E9V863</accession>
<reference evidence="1" key="2">
    <citation type="journal article" date="2015" name="Fish Shellfish Immunol.">
        <title>Early steps in the European eel (Anguilla anguilla)-Vibrio vulnificus interaction in the gills: Role of the RtxA13 toxin.</title>
        <authorList>
            <person name="Callol A."/>
            <person name="Pajuelo D."/>
            <person name="Ebbesson L."/>
            <person name="Teles M."/>
            <person name="MacKenzie S."/>
            <person name="Amaro C."/>
        </authorList>
    </citation>
    <scope>NUCLEOTIDE SEQUENCE</scope>
</reference>
<reference evidence="1" key="1">
    <citation type="submission" date="2014-11" db="EMBL/GenBank/DDBJ databases">
        <authorList>
            <person name="Amaro Gonzalez C."/>
        </authorList>
    </citation>
    <scope>NUCLEOTIDE SEQUENCE</scope>
</reference>
<name>A0A0E9V863_ANGAN</name>